<dbReference type="Pfam" id="PF00294">
    <property type="entry name" value="PfkB"/>
    <property type="match status" value="1"/>
</dbReference>
<dbReference type="InterPro" id="IPR011611">
    <property type="entry name" value="PfkB_dom"/>
</dbReference>
<dbReference type="Gene3D" id="3.40.50.450">
    <property type="match status" value="1"/>
</dbReference>
<reference evidence="2 3" key="2">
    <citation type="submission" date="2019-09" db="EMBL/GenBank/DDBJ databases">
        <authorList>
            <person name="Jin C."/>
        </authorList>
    </citation>
    <scope>NUCLEOTIDE SEQUENCE [LARGE SCALE GENOMIC DNA]</scope>
    <source>
        <strain evidence="2 3">BN140078</strain>
    </source>
</reference>
<dbReference type="Proteomes" id="UP000324611">
    <property type="component" value="Unassembled WGS sequence"/>
</dbReference>
<reference evidence="2 3" key="1">
    <citation type="submission" date="2019-09" db="EMBL/GenBank/DDBJ databases">
        <title>Chitinophaga ginsengihumi sp. nov., isolated from soil of ginseng rhizosphere.</title>
        <authorList>
            <person name="Lee J."/>
        </authorList>
    </citation>
    <scope>NUCLEOTIDE SEQUENCE [LARGE SCALE GENOMIC DNA]</scope>
    <source>
        <strain evidence="2 3">BN140078</strain>
    </source>
</reference>
<keyword evidence="3" id="KW-1185">Reference proteome</keyword>
<evidence type="ECO:0000313" key="3">
    <source>
        <dbReference type="Proteomes" id="UP000324611"/>
    </source>
</evidence>
<dbReference type="GO" id="GO:0016740">
    <property type="term" value="F:transferase activity"/>
    <property type="evidence" value="ECO:0007669"/>
    <property type="project" value="UniProtKB-KW"/>
</dbReference>
<dbReference type="SUPFAM" id="SSF52309">
    <property type="entry name" value="N-(deoxy)ribosyltransferase-like"/>
    <property type="match status" value="1"/>
</dbReference>
<protein>
    <submittedName>
        <fullName evidence="2">Nucleoside 2-deoxyribosyltransferase</fullName>
    </submittedName>
</protein>
<dbReference type="InterPro" id="IPR051239">
    <property type="entry name" value="2'-dNMP_N-hydrolase"/>
</dbReference>
<accession>A0A5B2VIQ6</accession>
<evidence type="ECO:0000313" key="2">
    <source>
        <dbReference type="EMBL" id="KAA2238805.1"/>
    </source>
</evidence>
<dbReference type="GO" id="GO:0070694">
    <property type="term" value="F:5-hydroxymethyl-dUMP N-hydrolase activity"/>
    <property type="evidence" value="ECO:0007669"/>
    <property type="project" value="TreeGrafter"/>
</dbReference>
<feature type="domain" description="Carbohydrate kinase PfkB" evidence="1">
    <location>
        <begin position="145"/>
        <end position="241"/>
    </location>
</feature>
<evidence type="ECO:0000259" key="1">
    <source>
        <dbReference type="Pfam" id="PF00294"/>
    </source>
</evidence>
<dbReference type="InterPro" id="IPR029056">
    <property type="entry name" value="Ribokinase-like"/>
</dbReference>
<proteinExistence type="predicted"/>
<dbReference type="EMBL" id="VUOC01000004">
    <property type="protein sequence ID" value="KAA2238805.1"/>
    <property type="molecule type" value="Genomic_DNA"/>
</dbReference>
<sequence>MFKILGGTYLELCIEPQYRELYGSGLRAAVALSNTGKKISFTSCIGKDKYDAAKSICDNFNIVSNFKLIEETVSFHYYHPLSSPIFQSSIFDRPKVSLPDIDAENILYYGMIEATAKVSCDFAVYDAQNSIGFRETESTAEHLAILVNQNEARLISGLKDSVDLEQIGRSLLESQGAEVVVIKNGSSGALVIEDSGIHKIPVFATSAVWPIGSGDIFSAAFAWKWMLEKESAFDSAMYASRFTAYYCESRLLPLPTDIPHYEALSDRSKKKKIYLAGPFFNIAERWLINEVRSCLLSFGNQVFSPFHDVGFGESLDIACQDLEGIKSADVIFAIVNGLDPGTLFEVGYARAIGKRVVLLAENINEVDLLMLEGSNCEITNDLSTAVYKASW</sequence>
<dbReference type="PANTHER" id="PTHR15364:SF0">
    <property type="entry name" value="2'-DEOXYNUCLEOSIDE 5'-PHOSPHATE N-HYDROLASE 1"/>
    <property type="match status" value="1"/>
</dbReference>
<dbReference type="AlphaFoldDB" id="A0A5B2VIQ6"/>
<dbReference type="InterPro" id="IPR007710">
    <property type="entry name" value="Nucleoside_deoxyribTrfase"/>
</dbReference>
<organism evidence="2 3">
    <name type="scientific">Chitinophaga agrisoli</name>
    <dbReference type="NCBI Taxonomy" id="2607653"/>
    <lineage>
        <taxon>Bacteria</taxon>
        <taxon>Pseudomonadati</taxon>
        <taxon>Bacteroidota</taxon>
        <taxon>Chitinophagia</taxon>
        <taxon>Chitinophagales</taxon>
        <taxon>Chitinophagaceae</taxon>
        <taxon>Chitinophaga</taxon>
    </lineage>
</organism>
<dbReference type="GO" id="GO:0009159">
    <property type="term" value="P:deoxyribonucleoside monophosphate catabolic process"/>
    <property type="evidence" value="ECO:0007669"/>
    <property type="project" value="TreeGrafter"/>
</dbReference>
<gene>
    <name evidence="2" type="ORF">F0L74_21565</name>
</gene>
<dbReference type="Pfam" id="PF05014">
    <property type="entry name" value="Nuc_deoxyrib_tr"/>
    <property type="match status" value="1"/>
</dbReference>
<name>A0A5B2VIQ6_9BACT</name>
<dbReference type="RefSeq" id="WP_149839984.1">
    <property type="nucleotide sequence ID" value="NZ_VUOC01000004.1"/>
</dbReference>
<dbReference type="Gene3D" id="3.40.1190.20">
    <property type="match status" value="1"/>
</dbReference>
<keyword evidence="2" id="KW-0808">Transferase</keyword>
<dbReference type="SUPFAM" id="SSF53613">
    <property type="entry name" value="Ribokinase-like"/>
    <property type="match status" value="1"/>
</dbReference>
<comment type="caution">
    <text evidence="2">The sequence shown here is derived from an EMBL/GenBank/DDBJ whole genome shotgun (WGS) entry which is preliminary data.</text>
</comment>
<dbReference type="PANTHER" id="PTHR15364">
    <property type="entry name" value="2'-DEOXYNUCLEOSIDE 5'-PHOSPHATE N-HYDROLASE 1"/>
    <property type="match status" value="1"/>
</dbReference>